<proteinExistence type="predicted"/>
<feature type="domain" description="Ppx/GppA phosphatase N-terminal" evidence="1">
    <location>
        <begin position="30"/>
        <end position="297"/>
    </location>
</feature>
<dbReference type="SUPFAM" id="SSF53067">
    <property type="entry name" value="Actin-like ATPase domain"/>
    <property type="match status" value="2"/>
</dbReference>
<dbReference type="PANTHER" id="PTHR30005">
    <property type="entry name" value="EXOPOLYPHOSPHATASE"/>
    <property type="match status" value="1"/>
</dbReference>
<dbReference type="AlphaFoldDB" id="A0A6J6Z302"/>
<dbReference type="InterPro" id="IPR003695">
    <property type="entry name" value="Ppx_GppA_N"/>
</dbReference>
<organism evidence="2">
    <name type="scientific">freshwater metagenome</name>
    <dbReference type="NCBI Taxonomy" id="449393"/>
    <lineage>
        <taxon>unclassified sequences</taxon>
        <taxon>metagenomes</taxon>
        <taxon>ecological metagenomes</taxon>
    </lineage>
</organism>
<accession>A0A6J6Z302</accession>
<dbReference type="GO" id="GO:0016462">
    <property type="term" value="F:pyrophosphatase activity"/>
    <property type="evidence" value="ECO:0007669"/>
    <property type="project" value="TreeGrafter"/>
</dbReference>
<dbReference type="Gene3D" id="3.30.420.150">
    <property type="entry name" value="Exopolyphosphatase. Domain 2"/>
    <property type="match status" value="1"/>
</dbReference>
<dbReference type="EMBL" id="CAFBON010000273">
    <property type="protein sequence ID" value="CAB5005931.1"/>
    <property type="molecule type" value="Genomic_DNA"/>
</dbReference>
<dbReference type="PANTHER" id="PTHR30005:SF13">
    <property type="entry name" value="EXOPOLYPHOSPHATASE 2"/>
    <property type="match status" value="1"/>
</dbReference>
<dbReference type="InterPro" id="IPR050273">
    <property type="entry name" value="GppA/Ppx_hydrolase"/>
</dbReference>
<evidence type="ECO:0000313" key="3">
    <source>
        <dbReference type="EMBL" id="CAB5005931.1"/>
    </source>
</evidence>
<protein>
    <submittedName>
        <fullName evidence="2">Unannotated protein</fullName>
    </submittedName>
</protein>
<dbReference type="EMBL" id="CAFAAJ010000108">
    <property type="protein sequence ID" value="CAB4811827.1"/>
    <property type="molecule type" value="Genomic_DNA"/>
</dbReference>
<gene>
    <name evidence="2" type="ORF">UFOPK3001_01603</name>
    <name evidence="3" type="ORF">UFOPK3954_02045</name>
</gene>
<dbReference type="CDD" id="cd24054">
    <property type="entry name" value="ASKHA_NBD_AaPPX-GppA_MtPPX2-like"/>
    <property type="match status" value="1"/>
</dbReference>
<sequence>MSTAPTVAAIDIGTNSVKLLVRHGSDRFSHAVAVRLGEGMHATRELQPEPIARTLDALRRLRSLADERGVARLGVVATSATRDARNRDAFLDAAAEILGTRPIVLSGEQEGRLAYSGSCIDLPDGVGSPRLVVDIGGGSTELVVGAVDALSVASIDLGCVRLTESHLRSDPPRPDELTNAIGLVQDHLDDVIRDLPDILDVASIVGIGGTITTVAAVEVGIADYEALHGFWLSRHAAEDVFRTLATERLSDRVHNPGLPADRATVIVGGLCVLVAVLRKLRADGLTLSRRAAVDGICAALVEDRWPLPNTAP</sequence>
<name>A0A6J6Z302_9ZZZZ</name>
<dbReference type="Gene3D" id="3.30.420.40">
    <property type="match status" value="1"/>
</dbReference>
<dbReference type="Pfam" id="PF02541">
    <property type="entry name" value="Ppx-GppA"/>
    <property type="match status" value="1"/>
</dbReference>
<reference evidence="2" key="1">
    <citation type="submission" date="2020-05" db="EMBL/GenBank/DDBJ databases">
        <authorList>
            <person name="Chiriac C."/>
            <person name="Salcher M."/>
            <person name="Ghai R."/>
            <person name="Kavagutti S V."/>
        </authorList>
    </citation>
    <scope>NUCLEOTIDE SEQUENCE</scope>
</reference>
<dbReference type="InterPro" id="IPR043129">
    <property type="entry name" value="ATPase_NBD"/>
</dbReference>
<evidence type="ECO:0000313" key="2">
    <source>
        <dbReference type="EMBL" id="CAB4811827.1"/>
    </source>
</evidence>
<evidence type="ECO:0000259" key="1">
    <source>
        <dbReference type="Pfam" id="PF02541"/>
    </source>
</evidence>